<dbReference type="SUPFAM" id="SSF47384">
    <property type="entry name" value="Homodimeric domain of signal transducing histidine kinase"/>
    <property type="match status" value="1"/>
</dbReference>
<keyword evidence="4" id="KW-0597">Phosphoprotein</keyword>
<evidence type="ECO:0000256" key="5">
    <source>
        <dbReference type="ARBA" id="ARBA00022679"/>
    </source>
</evidence>
<evidence type="ECO:0000256" key="4">
    <source>
        <dbReference type="ARBA" id="ARBA00022553"/>
    </source>
</evidence>
<dbReference type="Pfam" id="PF00512">
    <property type="entry name" value="HisKA"/>
    <property type="match status" value="1"/>
</dbReference>
<accession>A0ABS7TAX9</accession>
<dbReference type="Proteomes" id="UP001430290">
    <property type="component" value="Unassembled WGS sequence"/>
</dbReference>
<dbReference type="Gene3D" id="3.30.565.10">
    <property type="entry name" value="Histidine kinase-like ATPase, C-terminal domain"/>
    <property type="match status" value="1"/>
</dbReference>
<feature type="transmembrane region" description="Helical" evidence="11">
    <location>
        <begin position="167"/>
        <end position="187"/>
    </location>
</feature>
<keyword evidence="9" id="KW-0902">Two-component regulatory system</keyword>
<feature type="transmembrane region" description="Helical" evidence="11">
    <location>
        <begin position="33"/>
        <end position="55"/>
    </location>
</feature>
<proteinExistence type="predicted"/>
<dbReference type="PROSITE" id="PS50109">
    <property type="entry name" value="HIS_KIN"/>
    <property type="match status" value="1"/>
</dbReference>
<evidence type="ECO:0000256" key="7">
    <source>
        <dbReference type="ARBA" id="ARBA00022777"/>
    </source>
</evidence>
<dbReference type="CDD" id="cd00082">
    <property type="entry name" value="HisKA"/>
    <property type="match status" value="1"/>
</dbReference>
<organism evidence="14 15">
    <name type="scientific">Thermomonas beijingensis</name>
    <dbReference type="NCBI Taxonomy" id="2872701"/>
    <lineage>
        <taxon>Bacteria</taxon>
        <taxon>Pseudomonadati</taxon>
        <taxon>Pseudomonadota</taxon>
        <taxon>Gammaproteobacteria</taxon>
        <taxon>Lysobacterales</taxon>
        <taxon>Lysobacteraceae</taxon>
        <taxon>Thermomonas</taxon>
    </lineage>
</organism>
<name>A0ABS7TAX9_9GAMM</name>
<dbReference type="PANTHER" id="PTHR45436:SF16">
    <property type="entry name" value="HISTIDINE KINASE"/>
    <property type="match status" value="1"/>
</dbReference>
<protein>
    <recommendedName>
        <fullName evidence="3">histidine kinase</fullName>
        <ecNumber evidence="3">2.7.13.3</ecNumber>
    </recommendedName>
</protein>
<keyword evidence="8 11" id="KW-1133">Transmembrane helix</keyword>
<evidence type="ECO:0000256" key="1">
    <source>
        <dbReference type="ARBA" id="ARBA00000085"/>
    </source>
</evidence>
<comment type="subcellular location">
    <subcellularLocation>
        <location evidence="2">Membrane</location>
    </subcellularLocation>
</comment>
<comment type="catalytic activity">
    <reaction evidence="1">
        <text>ATP + protein L-histidine = ADP + protein N-phospho-L-histidine.</text>
        <dbReference type="EC" id="2.7.13.3"/>
    </reaction>
</comment>
<feature type="domain" description="HAMP" evidence="13">
    <location>
        <begin position="188"/>
        <end position="241"/>
    </location>
</feature>
<dbReference type="InterPro" id="IPR050428">
    <property type="entry name" value="TCS_sensor_his_kinase"/>
</dbReference>
<dbReference type="PROSITE" id="PS50885">
    <property type="entry name" value="HAMP"/>
    <property type="match status" value="1"/>
</dbReference>
<dbReference type="SMART" id="SM00387">
    <property type="entry name" value="HATPase_c"/>
    <property type="match status" value="1"/>
</dbReference>
<dbReference type="GO" id="GO:0016301">
    <property type="term" value="F:kinase activity"/>
    <property type="evidence" value="ECO:0007669"/>
    <property type="project" value="UniProtKB-KW"/>
</dbReference>
<dbReference type="EMBL" id="JAIQDJ010000001">
    <property type="protein sequence ID" value="MBZ4184998.1"/>
    <property type="molecule type" value="Genomic_DNA"/>
</dbReference>
<evidence type="ECO:0000259" key="12">
    <source>
        <dbReference type="PROSITE" id="PS50109"/>
    </source>
</evidence>
<feature type="region of interest" description="Disordered" evidence="10">
    <location>
        <begin position="1"/>
        <end position="23"/>
    </location>
</feature>
<dbReference type="InterPro" id="IPR036890">
    <property type="entry name" value="HATPase_C_sf"/>
</dbReference>
<evidence type="ECO:0000313" key="14">
    <source>
        <dbReference type="EMBL" id="MBZ4184998.1"/>
    </source>
</evidence>
<evidence type="ECO:0000256" key="10">
    <source>
        <dbReference type="SAM" id="MobiDB-lite"/>
    </source>
</evidence>
<dbReference type="PANTHER" id="PTHR45436">
    <property type="entry name" value="SENSOR HISTIDINE KINASE YKOH"/>
    <property type="match status" value="1"/>
</dbReference>
<evidence type="ECO:0000259" key="13">
    <source>
        <dbReference type="PROSITE" id="PS50885"/>
    </source>
</evidence>
<dbReference type="InterPro" id="IPR003661">
    <property type="entry name" value="HisK_dim/P_dom"/>
</dbReference>
<gene>
    <name evidence="14" type="ORF">K7B09_01495</name>
</gene>
<comment type="caution">
    <text evidence="14">The sequence shown here is derived from an EMBL/GenBank/DDBJ whole genome shotgun (WGS) entry which is preliminary data.</text>
</comment>
<dbReference type="Pfam" id="PF02518">
    <property type="entry name" value="HATPase_c"/>
    <property type="match status" value="1"/>
</dbReference>
<dbReference type="Gene3D" id="1.10.287.130">
    <property type="match status" value="1"/>
</dbReference>
<dbReference type="SMART" id="SM00388">
    <property type="entry name" value="HisKA"/>
    <property type="match status" value="1"/>
</dbReference>
<keyword evidence="11" id="KW-0472">Membrane</keyword>
<evidence type="ECO:0000256" key="8">
    <source>
        <dbReference type="ARBA" id="ARBA00022989"/>
    </source>
</evidence>
<dbReference type="InterPro" id="IPR036097">
    <property type="entry name" value="HisK_dim/P_sf"/>
</dbReference>
<keyword evidence="6 11" id="KW-0812">Transmembrane</keyword>
<evidence type="ECO:0000256" key="6">
    <source>
        <dbReference type="ARBA" id="ARBA00022692"/>
    </source>
</evidence>
<dbReference type="EC" id="2.7.13.3" evidence="3"/>
<feature type="domain" description="Histidine kinase" evidence="12">
    <location>
        <begin position="249"/>
        <end position="453"/>
    </location>
</feature>
<sequence length="456" mass="50012">MASVIALPQRKPMAESPASRSATPARRRLRTRIIVSFALLGFGLTALFAVAMLHLRNRLENQLIEKTLQREVASLVQQVETQPDKQPYFLMFDARTFSDDNAFKINPLYRYLTPGMHEVREHDGNGVMLVYKVAVRRGLSQQGKPFTSLVRYNVTDAAATSDLLTRWLLGAVLAFSVFALLLGWWSASKVMAPVSDLAQRLRRSGNSAEPEALAASFPDDEVGELAKALDDYAARLTEVVQRDREFNADVSHELRTPLAVIRGAVELLLARTELDERTRTRLARIQRAEQQCTDLISALLLLSRNERAVGQCNVAKVAQQQLDSHRAQLAGKPVELRLEGDTRLQLDVPDSALAVALGNLIGNAVKYTPGGEVVVRVLQDSVEVVDSGPGLSAEDAAKLFTRGYRGTHAGHSQGGGIGLSIVRRLCTLYGWDVRVRPGADKGVVATLTFGQGQERA</sequence>
<keyword evidence="7 14" id="KW-0418">Kinase</keyword>
<dbReference type="SUPFAM" id="SSF55874">
    <property type="entry name" value="ATPase domain of HSP90 chaperone/DNA topoisomerase II/histidine kinase"/>
    <property type="match status" value="1"/>
</dbReference>
<dbReference type="Gene3D" id="6.10.340.10">
    <property type="match status" value="1"/>
</dbReference>
<evidence type="ECO:0000256" key="11">
    <source>
        <dbReference type="SAM" id="Phobius"/>
    </source>
</evidence>
<evidence type="ECO:0000256" key="3">
    <source>
        <dbReference type="ARBA" id="ARBA00012438"/>
    </source>
</evidence>
<evidence type="ECO:0000313" key="15">
    <source>
        <dbReference type="Proteomes" id="UP001430290"/>
    </source>
</evidence>
<dbReference type="InterPro" id="IPR005467">
    <property type="entry name" value="His_kinase_dom"/>
</dbReference>
<keyword evidence="15" id="KW-1185">Reference proteome</keyword>
<evidence type="ECO:0000256" key="9">
    <source>
        <dbReference type="ARBA" id="ARBA00023012"/>
    </source>
</evidence>
<dbReference type="InterPro" id="IPR003594">
    <property type="entry name" value="HATPase_dom"/>
</dbReference>
<reference evidence="14" key="1">
    <citation type="submission" date="2021-09" db="EMBL/GenBank/DDBJ databases">
        <authorList>
            <person name="Wu T."/>
            <person name="Guo S.Z."/>
        </authorList>
    </citation>
    <scope>NUCLEOTIDE SEQUENCE</scope>
    <source>
        <strain evidence="14">RSS-23</strain>
    </source>
</reference>
<dbReference type="InterPro" id="IPR003660">
    <property type="entry name" value="HAMP_dom"/>
</dbReference>
<evidence type="ECO:0000256" key="2">
    <source>
        <dbReference type="ARBA" id="ARBA00004370"/>
    </source>
</evidence>
<keyword evidence="5" id="KW-0808">Transferase</keyword>